<dbReference type="GO" id="GO:0006629">
    <property type="term" value="P:lipid metabolic process"/>
    <property type="evidence" value="ECO:0007669"/>
    <property type="project" value="InterPro"/>
</dbReference>
<gene>
    <name evidence="9" type="ORF">FHX37_4397</name>
</gene>
<organism evidence="9 10">
    <name type="scientific">Haloactinospora alba</name>
    <dbReference type="NCBI Taxonomy" id="405555"/>
    <lineage>
        <taxon>Bacteria</taxon>
        <taxon>Bacillati</taxon>
        <taxon>Actinomycetota</taxon>
        <taxon>Actinomycetes</taxon>
        <taxon>Streptosporangiales</taxon>
        <taxon>Nocardiopsidaceae</taxon>
        <taxon>Haloactinospora</taxon>
    </lineage>
</organism>
<dbReference type="Pfam" id="PF03009">
    <property type="entry name" value="GDPD"/>
    <property type="match status" value="1"/>
</dbReference>
<dbReference type="OrthoDB" id="9758957at2"/>
<comment type="catalytic activity">
    <reaction evidence="6">
        <text>a sn-glycero-3-phosphodiester + H2O = an alcohol + sn-glycerol 3-phosphate + H(+)</text>
        <dbReference type="Rhea" id="RHEA:12969"/>
        <dbReference type="ChEBI" id="CHEBI:15377"/>
        <dbReference type="ChEBI" id="CHEBI:15378"/>
        <dbReference type="ChEBI" id="CHEBI:30879"/>
        <dbReference type="ChEBI" id="CHEBI:57597"/>
        <dbReference type="ChEBI" id="CHEBI:83408"/>
        <dbReference type="EC" id="3.1.4.46"/>
    </reaction>
</comment>
<sequence>MRKNKQEPAIPIISHRGASGHRPEHTLGSYELGARHGGDFLEVDLVATADGELVARHEARIDDTTDVAERPEFADRRTTRTIDGREHTGWFAQDFTLAEIRTLGATERLRELRADNTAHDGRYAIPTLSEIIDLAERLTAELGRRIGVYPETKHPAYHASVGLDLEPPLLALLRERGLTGPEPDLPVFLQSFESQSLAKLEDAEVPRVLLMGTEEHWQPFTTPEGLAEVAGNAEAIGPDKRLVIPRDSEDNLGEPTSLVSDAHEAGLLVHPFTFRSENRFLPANLRSPGAENDYGGFAAEYEAYFAAGVDGVFTDHSRHAHLCRELFFQES</sequence>
<dbReference type="PANTHER" id="PTHR43620:SF7">
    <property type="entry name" value="GLYCEROPHOSPHODIESTER PHOSPHODIESTERASE GDPD5-RELATED"/>
    <property type="match status" value="1"/>
</dbReference>
<keyword evidence="3" id="KW-0732">Signal</keyword>
<keyword evidence="10" id="KW-1185">Reference proteome</keyword>
<dbReference type="RefSeq" id="WP_141926095.1">
    <property type="nucleotide sequence ID" value="NZ_VFQC01000003.1"/>
</dbReference>
<dbReference type="InterPro" id="IPR017946">
    <property type="entry name" value="PLC-like_Pdiesterase_TIM-brl"/>
</dbReference>
<dbReference type="EC" id="3.1.4.46" evidence="2"/>
<dbReference type="GO" id="GO:0008889">
    <property type="term" value="F:glycerophosphodiester phosphodiesterase activity"/>
    <property type="evidence" value="ECO:0007669"/>
    <property type="project" value="UniProtKB-EC"/>
</dbReference>
<comment type="similarity">
    <text evidence="1">Belongs to the glycerophosphoryl diester phosphodiesterase family.</text>
</comment>
<feature type="region of interest" description="Disordered" evidence="7">
    <location>
        <begin position="1"/>
        <end position="24"/>
    </location>
</feature>
<dbReference type="GO" id="GO:0006071">
    <property type="term" value="P:glycerol metabolic process"/>
    <property type="evidence" value="ECO:0007669"/>
    <property type="project" value="UniProtKB-KW"/>
</dbReference>
<evidence type="ECO:0000256" key="4">
    <source>
        <dbReference type="ARBA" id="ARBA00022798"/>
    </source>
</evidence>
<name>A0A543N761_9ACTN</name>
<dbReference type="Proteomes" id="UP000317422">
    <property type="component" value="Unassembled WGS sequence"/>
</dbReference>
<evidence type="ECO:0000256" key="7">
    <source>
        <dbReference type="SAM" id="MobiDB-lite"/>
    </source>
</evidence>
<protein>
    <recommendedName>
        <fullName evidence="2">glycerophosphodiester phosphodiesterase</fullName>
        <ecNumber evidence="2">3.1.4.46</ecNumber>
    </recommendedName>
</protein>
<dbReference type="Gene3D" id="3.20.20.190">
    <property type="entry name" value="Phosphatidylinositol (PI) phosphodiesterase"/>
    <property type="match status" value="1"/>
</dbReference>
<evidence type="ECO:0000256" key="3">
    <source>
        <dbReference type="ARBA" id="ARBA00022729"/>
    </source>
</evidence>
<evidence type="ECO:0000313" key="10">
    <source>
        <dbReference type="Proteomes" id="UP000317422"/>
    </source>
</evidence>
<evidence type="ECO:0000256" key="5">
    <source>
        <dbReference type="ARBA" id="ARBA00022801"/>
    </source>
</evidence>
<dbReference type="EMBL" id="VFQC01000003">
    <property type="protein sequence ID" value="TQN27672.1"/>
    <property type="molecule type" value="Genomic_DNA"/>
</dbReference>
<evidence type="ECO:0000256" key="1">
    <source>
        <dbReference type="ARBA" id="ARBA00007277"/>
    </source>
</evidence>
<dbReference type="PANTHER" id="PTHR43620">
    <property type="entry name" value="GLYCEROPHOSPHORYL DIESTER PHOSPHODIESTERASE"/>
    <property type="match status" value="1"/>
</dbReference>
<dbReference type="SUPFAM" id="SSF51695">
    <property type="entry name" value="PLC-like phosphodiesterases"/>
    <property type="match status" value="1"/>
</dbReference>
<keyword evidence="4" id="KW-0319">Glycerol metabolism</keyword>
<dbReference type="PROSITE" id="PS51704">
    <property type="entry name" value="GP_PDE"/>
    <property type="match status" value="1"/>
</dbReference>
<feature type="domain" description="GP-PDE" evidence="8">
    <location>
        <begin position="10"/>
        <end position="324"/>
    </location>
</feature>
<evidence type="ECO:0000256" key="6">
    <source>
        <dbReference type="ARBA" id="ARBA00047512"/>
    </source>
</evidence>
<evidence type="ECO:0000256" key="2">
    <source>
        <dbReference type="ARBA" id="ARBA00012247"/>
    </source>
</evidence>
<reference evidence="9 10" key="1">
    <citation type="submission" date="2019-06" db="EMBL/GenBank/DDBJ databases">
        <title>Sequencing the genomes of 1000 actinobacteria strains.</title>
        <authorList>
            <person name="Klenk H.-P."/>
        </authorList>
    </citation>
    <scope>NUCLEOTIDE SEQUENCE [LARGE SCALE GENOMIC DNA]</scope>
    <source>
        <strain evidence="9 10">DSM 45015</strain>
    </source>
</reference>
<evidence type="ECO:0000313" key="9">
    <source>
        <dbReference type="EMBL" id="TQN27672.1"/>
    </source>
</evidence>
<keyword evidence="5" id="KW-0378">Hydrolase</keyword>
<proteinExistence type="inferred from homology"/>
<dbReference type="InterPro" id="IPR030395">
    <property type="entry name" value="GP_PDE_dom"/>
</dbReference>
<dbReference type="GO" id="GO:0042597">
    <property type="term" value="C:periplasmic space"/>
    <property type="evidence" value="ECO:0007669"/>
    <property type="project" value="TreeGrafter"/>
</dbReference>
<evidence type="ECO:0000259" key="8">
    <source>
        <dbReference type="PROSITE" id="PS51704"/>
    </source>
</evidence>
<accession>A0A543N761</accession>
<comment type="caution">
    <text evidence="9">The sequence shown here is derived from an EMBL/GenBank/DDBJ whole genome shotgun (WGS) entry which is preliminary data.</text>
</comment>
<dbReference type="AlphaFoldDB" id="A0A543N761"/>